<dbReference type="WBParaSite" id="jg11619">
    <property type="protein sequence ID" value="jg11619"/>
    <property type="gene ID" value="jg11619"/>
</dbReference>
<keyword evidence="2" id="KW-1185">Reference proteome</keyword>
<evidence type="ECO:0000256" key="1">
    <source>
        <dbReference type="SAM" id="MobiDB-lite"/>
    </source>
</evidence>
<evidence type="ECO:0000313" key="2">
    <source>
        <dbReference type="Proteomes" id="UP000887574"/>
    </source>
</evidence>
<name>A0A915CSD8_9BILA</name>
<dbReference type="Proteomes" id="UP000887574">
    <property type="component" value="Unplaced"/>
</dbReference>
<protein>
    <submittedName>
        <fullName evidence="3">Uncharacterized protein</fullName>
    </submittedName>
</protein>
<organism evidence="2 3">
    <name type="scientific">Ditylenchus dipsaci</name>
    <dbReference type="NCBI Taxonomy" id="166011"/>
    <lineage>
        <taxon>Eukaryota</taxon>
        <taxon>Metazoa</taxon>
        <taxon>Ecdysozoa</taxon>
        <taxon>Nematoda</taxon>
        <taxon>Chromadorea</taxon>
        <taxon>Rhabditida</taxon>
        <taxon>Tylenchina</taxon>
        <taxon>Tylenchomorpha</taxon>
        <taxon>Sphaerularioidea</taxon>
        <taxon>Anguinidae</taxon>
        <taxon>Anguininae</taxon>
        <taxon>Ditylenchus</taxon>
    </lineage>
</organism>
<proteinExistence type="predicted"/>
<sequence length="108" mass="12243">MGSQYEAMGDIKSDYVIPIKPLRIRQTPAPIHVSPRPMKLQSKNSEVFTPRNDSREYKSADPSASELITGETVLEIEDEDKFIVENRNNSAPPRRGKKPRKVVAFAFK</sequence>
<accession>A0A915CSD8</accession>
<reference evidence="3" key="1">
    <citation type="submission" date="2022-11" db="UniProtKB">
        <authorList>
            <consortium name="WormBaseParasite"/>
        </authorList>
    </citation>
    <scope>IDENTIFICATION</scope>
</reference>
<dbReference type="AlphaFoldDB" id="A0A915CSD8"/>
<feature type="region of interest" description="Disordered" evidence="1">
    <location>
        <begin position="28"/>
        <end position="66"/>
    </location>
</feature>
<evidence type="ECO:0000313" key="3">
    <source>
        <dbReference type="WBParaSite" id="jg11619"/>
    </source>
</evidence>